<reference evidence="2 3" key="1">
    <citation type="journal article" date="2024" name="BMC Genomics">
        <title>De novo assembly and annotation of Popillia japonica's genome with initial clues to its potential as an invasive pest.</title>
        <authorList>
            <person name="Cucini C."/>
            <person name="Boschi S."/>
            <person name="Funari R."/>
            <person name="Cardaioli E."/>
            <person name="Iannotti N."/>
            <person name="Marturano G."/>
            <person name="Paoli F."/>
            <person name="Bruttini M."/>
            <person name="Carapelli A."/>
            <person name="Frati F."/>
            <person name="Nardi F."/>
        </authorList>
    </citation>
    <scope>NUCLEOTIDE SEQUENCE [LARGE SCALE GENOMIC DNA]</scope>
    <source>
        <strain evidence="2">DMR45628</strain>
    </source>
</reference>
<dbReference type="EMBL" id="JASPKY010000941">
    <property type="protein sequence ID" value="KAK9680036.1"/>
    <property type="molecule type" value="Genomic_DNA"/>
</dbReference>
<feature type="region of interest" description="Disordered" evidence="1">
    <location>
        <begin position="23"/>
        <end position="47"/>
    </location>
</feature>
<evidence type="ECO:0000256" key="1">
    <source>
        <dbReference type="SAM" id="MobiDB-lite"/>
    </source>
</evidence>
<dbReference type="AlphaFoldDB" id="A0AAW1HU53"/>
<evidence type="ECO:0000313" key="3">
    <source>
        <dbReference type="Proteomes" id="UP001458880"/>
    </source>
</evidence>
<sequence>MESSKINQKTLLSFFTKQHLNEDPDVSASGSGTNSIPLPVTSDDKSGLPATAVSSSSVSLSSATPYIENVSKWPSIWSSDMWGRKKEAFPWLDCKNGSIWSSDMWGRKKEAFPWLDCKNGSLGYVLCSNVSHLGAFKKERTSISKEWSAFTITFSGSNKSAQLTSLRKKIFLHKQSAGHLTAETISAKADKETIENVCDKMNMSNLESTIKIFRSAYYLAKNDRPFSDHSELLELLKMNGVDIGVGLHSRFSATRITLQI</sequence>
<protein>
    <submittedName>
        <fullName evidence="2">Uncharacterized protein</fullName>
    </submittedName>
</protein>
<name>A0AAW1HU53_POPJA</name>
<keyword evidence="3" id="KW-1185">Reference proteome</keyword>
<dbReference type="PANTHER" id="PTHR46880">
    <property type="entry name" value="RAS-ASSOCIATING DOMAIN-CONTAINING PROTEIN"/>
    <property type="match status" value="1"/>
</dbReference>
<gene>
    <name evidence="2" type="ORF">QE152_g39474</name>
</gene>
<dbReference type="Proteomes" id="UP001458880">
    <property type="component" value="Unassembled WGS sequence"/>
</dbReference>
<dbReference type="PANTHER" id="PTHR46880:SF5">
    <property type="entry name" value="DUF4371 DOMAIN-CONTAINING PROTEIN"/>
    <property type="match status" value="1"/>
</dbReference>
<proteinExistence type="predicted"/>
<accession>A0AAW1HU53</accession>
<evidence type="ECO:0000313" key="2">
    <source>
        <dbReference type="EMBL" id="KAK9680036.1"/>
    </source>
</evidence>
<comment type="caution">
    <text evidence="2">The sequence shown here is derived from an EMBL/GenBank/DDBJ whole genome shotgun (WGS) entry which is preliminary data.</text>
</comment>
<organism evidence="2 3">
    <name type="scientific">Popillia japonica</name>
    <name type="common">Japanese beetle</name>
    <dbReference type="NCBI Taxonomy" id="7064"/>
    <lineage>
        <taxon>Eukaryota</taxon>
        <taxon>Metazoa</taxon>
        <taxon>Ecdysozoa</taxon>
        <taxon>Arthropoda</taxon>
        <taxon>Hexapoda</taxon>
        <taxon>Insecta</taxon>
        <taxon>Pterygota</taxon>
        <taxon>Neoptera</taxon>
        <taxon>Endopterygota</taxon>
        <taxon>Coleoptera</taxon>
        <taxon>Polyphaga</taxon>
        <taxon>Scarabaeiformia</taxon>
        <taxon>Scarabaeidae</taxon>
        <taxon>Rutelinae</taxon>
        <taxon>Popillia</taxon>
    </lineage>
</organism>